<evidence type="ECO:0000256" key="1">
    <source>
        <dbReference type="ARBA" id="ARBA00000085"/>
    </source>
</evidence>
<reference evidence="17" key="1">
    <citation type="journal article" date="2019" name="Int. J. Syst. Evol. Microbiol.">
        <title>The Global Catalogue of Microorganisms (GCM) 10K type strain sequencing project: providing services to taxonomists for standard genome sequencing and annotation.</title>
        <authorList>
            <consortium name="The Broad Institute Genomics Platform"/>
            <consortium name="The Broad Institute Genome Sequencing Center for Infectious Disease"/>
            <person name="Wu L."/>
            <person name="Ma J."/>
        </authorList>
    </citation>
    <scope>NUCLEOTIDE SEQUENCE [LARGE SCALE GENOMIC DNA]</scope>
    <source>
        <strain evidence="17">KCTC 52473</strain>
    </source>
</reference>
<evidence type="ECO:0000256" key="2">
    <source>
        <dbReference type="ARBA" id="ARBA00004651"/>
    </source>
</evidence>
<accession>A0ABV7FKC0</accession>
<dbReference type="InterPro" id="IPR005467">
    <property type="entry name" value="His_kinase_dom"/>
</dbReference>
<organism evidence="16 17">
    <name type="scientific">Agaribacter flavus</name>
    <dbReference type="NCBI Taxonomy" id="1902781"/>
    <lineage>
        <taxon>Bacteria</taxon>
        <taxon>Pseudomonadati</taxon>
        <taxon>Pseudomonadota</taxon>
        <taxon>Gammaproteobacteria</taxon>
        <taxon>Alteromonadales</taxon>
        <taxon>Alteromonadaceae</taxon>
        <taxon>Agaribacter</taxon>
    </lineage>
</organism>
<evidence type="ECO:0000256" key="7">
    <source>
        <dbReference type="ARBA" id="ARBA00022692"/>
    </source>
</evidence>
<keyword evidence="8" id="KW-0547">Nucleotide-binding</keyword>
<dbReference type="InterPro" id="IPR036097">
    <property type="entry name" value="HisK_dim/P_sf"/>
</dbReference>
<keyword evidence="11 14" id="KW-1133">Transmembrane helix</keyword>
<feature type="domain" description="Histidine kinase" evidence="15">
    <location>
        <begin position="249"/>
        <end position="465"/>
    </location>
</feature>
<keyword evidence="7 14" id="KW-0812">Transmembrane</keyword>
<feature type="transmembrane region" description="Helical" evidence="14">
    <location>
        <begin position="6"/>
        <end position="26"/>
    </location>
</feature>
<evidence type="ECO:0000313" key="16">
    <source>
        <dbReference type="EMBL" id="MFC3120737.1"/>
    </source>
</evidence>
<dbReference type="Gene3D" id="3.30.565.10">
    <property type="entry name" value="Histidine kinase-like ATPase, C-terminal domain"/>
    <property type="match status" value="1"/>
</dbReference>
<evidence type="ECO:0000256" key="4">
    <source>
        <dbReference type="ARBA" id="ARBA00022475"/>
    </source>
</evidence>
<dbReference type="Pfam" id="PF02518">
    <property type="entry name" value="HATPase_c"/>
    <property type="match status" value="1"/>
</dbReference>
<keyword evidence="9 16" id="KW-0418">Kinase</keyword>
<keyword evidence="6" id="KW-0808">Transferase</keyword>
<dbReference type="GO" id="GO:0016301">
    <property type="term" value="F:kinase activity"/>
    <property type="evidence" value="ECO:0007669"/>
    <property type="project" value="UniProtKB-KW"/>
</dbReference>
<dbReference type="EMBL" id="JBHRSW010000005">
    <property type="protein sequence ID" value="MFC3120737.1"/>
    <property type="molecule type" value="Genomic_DNA"/>
</dbReference>
<dbReference type="PRINTS" id="PR00344">
    <property type="entry name" value="BCTRLSENSOR"/>
</dbReference>
<keyword evidence="10" id="KW-0067">ATP-binding</keyword>
<dbReference type="InterPro" id="IPR036890">
    <property type="entry name" value="HATPase_C_sf"/>
</dbReference>
<protein>
    <recommendedName>
        <fullName evidence="3">histidine kinase</fullName>
        <ecNumber evidence="3">2.7.13.3</ecNumber>
    </recommendedName>
</protein>
<dbReference type="SMART" id="SM00388">
    <property type="entry name" value="HisKA"/>
    <property type="match status" value="1"/>
</dbReference>
<dbReference type="SMART" id="SM00387">
    <property type="entry name" value="HATPase_c"/>
    <property type="match status" value="1"/>
</dbReference>
<dbReference type="InterPro" id="IPR050398">
    <property type="entry name" value="HssS/ArlS-like"/>
</dbReference>
<evidence type="ECO:0000256" key="6">
    <source>
        <dbReference type="ARBA" id="ARBA00022679"/>
    </source>
</evidence>
<keyword evidence="13 14" id="KW-0472">Membrane</keyword>
<evidence type="ECO:0000256" key="11">
    <source>
        <dbReference type="ARBA" id="ARBA00022989"/>
    </source>
</evidence>
<keyword evidence="12" id="KW-0902">Two-component regulatory system</keyword>
<dbReference type="SUPFAM" id="SSF47384">
    <property type="entry name" value="Homodimeric domain of signal transducing histidine kinase"/>
    <property type="match status" value="1"/>
</dbReference>
<gene>
    <name evidence="16" type="ORF">ACFOHL_03820</name>
</gene>
<dbReference type="PANTHER" id="PTHR45528">
    <property type="entry name" value="SENSOR HISTIDINE KINASE CPXA"/>
    <property type="match status" value="1"/>
</dbReference>
<dbReference type="RefSeq" id="WP_376918867.1">
    <property type="nucleotide sequence ID" value="NZ_JBHRSW010000005.1"/>
</dbReference>
<dbReference type="CDD" id="cd00082">
    <property type="entry name" value="HisKA"/>
    <property type="match status" value="1"/>
</dbReference>
<evidence type="ECO:0000256" key="12">
    <source>
        <dbReference type="ARBA" id="ARBA00023012"/>
    </source>
</evidence>
<name>A0ABV7FKC0_9ALTE</name>
<keyword evidence="17" id="KW-1185">Reference proteome</keyword>
<dbReference type="PROSITE" id="PS50109">
    <property type="entry name" value="HIS_KIN"/>
    <property type="match status" value="1"/>
</dbReference>
<dbReference type="Pfam" id="PF00512">
    <property type="entry name" value="HisKA"/>
    <property type="match status" value="1"/>
</dbReference>
<dbReference type="SUPFAM" id="SSF55874">
    <property type="entry name" value="ATPase domain of HSP90 chaperone/DNA topoisomerase II/histidine kinase"/>
    <property type="match status" value="1"/>
</dbReference>
<evidence type="ECO:0000256" key="5">
    <source>
        <dbReference type="ARBA" id="ARBA00022553"/>
    </source>
</evidence>
<sequence length="465" mass="52318">MQIRSLKQLVLISFLISLVPLIVLLLQSQRDFSQVSVITTDNTRLFVSVATDLQDLISASQDVQRLIKQYQVLNDPQLKDIADRSLDSFENKLDALCTRAEEFPACSGLRTAVPVLRDYHTFNDAQVVNAYLAKFEESIITLQRNVNRYVDQKVQEQQRFLTDMQARQGWSTGLLVVLSLIIILFSTQFIVKPVRKLQAIIQSIANSSQSVPAKSSSGPRELLAVEKDLYWLSERLRQLEKVRTALLRHASHELKTPLASIKEGCAILSDNLLGELNPAQYEVLQLLDNSTERLNLLVVKLLDYNALLQQAEPDLVPVNVLSVIRASADNHRLLLQQNEQDVEIKIFNTLTVAGDEELLRRIADNLISNAIAYGKKGNVIQIEGYRDEECVVIDFMNNGKPIPREARMEIFEPFKRGAEKRNDKVIGAGLGLSIVADCVRLLGGAISIEERASFDVCFQIKLPRT</sequence>
<dbReference type="InterPro" id="IPR003661">
    <property type="entry name" value="HisK_dim/P_dom"/>
</dbReference>
<comment type="subcellular location">
    <subcellularLocation>
        <location evidence="2">Cell membrane</location>
        <topology evidence="2">Multi-pass membrane protein</topology>
    </subcellularLocation>
</comment>
<dbReference type="EC" id="2.7.13.3" evidence="3"/>
<evidence type="ECO:0000256" key="8">
    <source>
        <dbReference type="ARBA" id="ARBA00022741"/>
    </source>
</evidence>
<dbReference type="CDD" id="cd00075">
    <property type="entry name" value="HATPase"/>
    <property type="match status" value="1"/>
</dbReference>
<proteinExistence type="predicted"/>
<feature type="transmembrane region" description="Helical" evidence="14">
    <location>
        <begin position="169"/>
        <end position="191"/>
    </location>
</feature>
<dbReference type="InterPro" id="IPR003594">
    <property type="entry name" value="HATPase_dom"/>
</dbReference>
<keyword evidence="4" id="KW-1003">Cell membrane</keyword>
<dbReference type="Gene3D" id="1.10.287.130">
    <property type="match status" value="1"/>
</dbReference>
<evidence type="ECO:0000313" key="17">
    <source>
        <dbReference type="Proteomes" id="UP001595478"/>
    </source>
</evidence>
<dbReference type="Proteomes" id="UP001595478">
    <property type="component" value="Unassembled WGS sequence"/>
</dbReference>
<evidence type="ECO:0000256" key="3">
    <source>
        <dbReference type="ARBA" id="ARBA00012438"/>
    </source>
</evidence>
<evidence type="ECO:0000256" key="9">
    <source>
        <dbReference type="ARBA" id="ARBA00022777"/>
    </source>
</evidence>
<keyword evidence="5" id="KW-0597">Phosphoprotein</keyword>
<dbReference type="PANTHER" id="PTHR45528:SF1">
    <property type="entry name" value="SENSOR HISTIDINE KINASE CPXA"/>
    <property type="match status" value="1"/>
</dbReference>
<dbReference type="InterPro" id="IPR004358">
    <property type="entry name" value="Sig_transdc_His_kin-like_C"/>
</dbReference>
<dbReference type="Gene3D" id="6.10.340.10">
    <property type="match status" value="1"/>
</dbReference>
<evidence type="ECO:0000259" key="15">
    <source>
        <dbReference type="PROSITE" id="PS50109"/>
    </source>
</evidence>
<evidence type="ECO:0000256" key="14">
    <source>
        <dbReference type="SAM" id="Phobius"/>
    </source>
</evidence>
<comment type="catalytic activity">
    <reaction evidence="1">
        <text>ATP + protein L-histidine = ADP + protein N-phospho-L-histidine.</text>
        <dbReference type="EC" id="2.7.13.3"/>
    </reaction>
</comment>
<comment type="caution">
    <text evidence="16">The sequence shown here is derived from an EMBL/GenBank/DDBJ whole genome shotgun (WGS) entry which is preliminary data.</text>
</comment>
<evidence type="ECO:0000256" key="13">
    <source>
        <dbReference type="ARBA" id="ARBA00023136"/>
    </source>
</evidence>
<evidence type="ECO:0000256" key="10">
    <source>
        <dbReference type="ARBA" id="ARBA00022840"/>
    </source>
</evidence>